<sequence length="81" mass="8671">MPSHDSEIPRLGAAVAHTTVPPPPTPCPRGLGDGFEADGCGWASARMSGSRRVRECSLGRAWKTLILPFQVEVQMCPSELP</sequence>
<feature type="region of interest" description="Disordered" evidence="1">
    <location>
        <begin position="1"/>
        <end position="31"/>
    </location>
</feature>
<reference evidence="2" key="1">
    <citation type="submission" date="2024-06" db="UniProtKB">
        <authorList>
            <consortium name="Ensembl"/>
        </authorList>
    </citation>
    <scope>IDENTIFICATION</scope>
</reference>
<dbReference type="EMBL" id="AEYP01096282">
    <property type="status" value="NOT_ANNOTATED_CDS"/>
    <property type="molecule type" value="Genomic_DNA"/>
</dbReference>
<dbReference type="Ensembl" id="ENSMPUT00000000517.1">
    <property type="protein sequence ID" value="ENSMPUP00000000505.1"/>
    <property type="gene ID" value="ENSMPUG00000000511.1"/>
</dbReference>
<evidence type="ECO:0000313" key="2">
    <source>
        <dbReference type="Ensembl" id="ENSMPUP00000000505.1"/>
    </source>
</evidence>
<organism evidence="2">
    <name type="scientific">Mustela putorius furo</name>
    <name type="common">European domestic ferret</name>
    <name type="synonym">Mustela furo</name>
    <dbReference type="NCBI Taxonomy" id="9669"/>
    <lineage>
        <taxon>Eukaryota</taxon>
        <taxon>Metazoa</taxon>
        <taxon>Chordata</taxon>
        <taxon>Craniata</taxon>
        <taxon>Vertebrata</taxon>
        <taxon>Euteleostomi</taxon>
        <taxon>Mammalia</taxon>
        <taxon>Eutheria</taxon>
        <taxon>Laurasiatheria</taxon>
        <taxon>Carnivora</taxon>
        <taxon>Caniformia</taxon>
        <taxon>Musteloidea</taxon>
        <taxon>Mustelidae</taxon>
        <taxon>Mustelinae</taxon>
        <taxon>Mustela</taxon>
    </lineage>
</organism>
<dbReference type="AlphaFoldDB" id="M3XN55"/>
<evidence type="ECO:0000256" key="1">
    <source>
        <dbReference type="SAM" id="MobiDB-lite"/>
    </source>
</evidence>
<dbReference type="InParanoid" id="M3XN55"/>
<dbReference type="HOGENOM" id="CLU_2580064_0_0_1"/>
<accession>M3XN55</accession>
<protein>
    <submittedName>
        <fullName evidence="2">Uncharacterized protein</fullName>
    </submittedName>
</protein>
<proteinExistence type="predicted"/>
<name>M3XN55_MUSPF</name>